<evidence type="ECO:0000256" key="6">
    <source>
        <dbReference type="SAM" id="Phobius"/>
    </source>
</evidence>
<evidence type="ECO:0000256" key="5">
    <source>
        <dbReference type="ARBA" id="ARBA00023136"/>
    </source>
</evidence>
<keyword evidence="8" id="KW-1185">Reference proteome</keyword>
<evidence type="ECO:0000313" key="7">
    <source>
        <dbReference type="EMBL" id="MCZ4330902.1"/>
    </source>
</evidence>
<comment type="subcellular location">
    <subcellularLocation>
        <location evidence="1">Cell membrane</location>
        <topology evidence="1">Multi-pass membrane protein</topology>
    </subcellularLocation>
</comment>
<gene>
    <name evidence="7" type="ORF">O4H32_13205</name>
</gene>
<feature type="transmembrane region" description="Helical" evidence="6">
    <location>
        <begin position="75"/>
        <end position="92"/>
    </location>
</feature>
<dbReference type="RefSeq" id="WP_269359905.1">
    <property type="nucleotide sequence ID" value="NZ_JAPWHE010000011.1"/>
</dbReference>
<reference evidence="7" key="1">
    <citation type="submission" date="2022-12" db="EMBL/GenBank/DDBJ databases">
        <title>Bacterial isolates from different developmental stages of Nematostella vectensis.</title>
        <authorList>
            <person name="Fraune S."/>
        </authorList>
    </citation>
    <scope>NUCLEOTIDE SEQUENCE</scope>
    <source>
        <strain evidence="7">G21619-S1</strain>
    </source>
</reference>
<dbReference type="EMBL" id="JAPWHE010000011">
    <property type="protein sequence ID" value="MCZ4330902.1"/>
    <property type="molecule type" value="Genomic_DNA"/>
</dbReference>
<dbReference type="Proteomes" id="UP001068379">
    <property type="component" value="Unassembled WGS sequence"/>
</dbReference>
<feature type="transmembrane region" description="Helical" evidence="6">
    <location>
        <begin position="44"/>
        <end position="66"/>
    </location>
</feature>
<evidence type="ECO:0000256" key="3">
    <source>
        <dbReference type="ARBA" id="ARBA00022692"/>
    </source>
</evidence>
<keyword evidence="4 6" id="KW-1133">Transmembrane helix</keyword>
<sequence>MPATDLLLAFSLFALISSITPGPNNTMLLASGAAFGFRRTLPHMLGVTGGFFLMVLSIGLGFGALFKALPGLQGWLRYLGAAYLVYLAWRVAGSSSVARVDGRRVAGEPLGFLGAAAFQWVNPKAWTMAVAAVGTYMPPPGYLASVLVISALFAVINLPCVSLWAGCGSLIRRWLDHPSRQRGFNRAMAVLLLASLYPMLNQG</sequence>
<proteinExistence type="predicted"/>
<protein>
    <submittedName>
        <fullName evidence="7">LysE family translocator</fullName>
    </submittedName>
</protein>
<comment type="caution">
    <text evidence="7">The sequence shown here is derived from an EMBL/GenBank/DDBJ whole genome shotgun (WGS) entry which is preliminary data.</text>
</comment>
<keyword evidence="2" id="KW-1003">Cell membrane</keyword>
<evidence type="ECO:0000256" key="4">
    <source>
        <dbReference type="ARBA" id="ARBA00022989"/>
    </source>
</evidence>
<dbReference type="PANTHER" id="PTHR30086:SF20">
    <property type="entry name" value="ARGININE EXPORTER PROTEIN ARGO-RELATED"/>
    <property type="match status" value="1"/>
</dbReference>
<dbReference type="Pfam" id="PF01810">
    <property type="entry name" value="LysE"/>
    <property type="match status" value="1"/>
</dbReference>
<evidence type="ECO:0000256" key="1">
    <source>
        <dbReference type="ARBA" id="ARBA00004651"/>
    </source>
</evidence>
<dbReference type="PANTHER" id="PTHR30086">
    <property type="entry name" value="ARGININE EXPORTER PROTEIN ARGO"/>
    <property type="match status" value="1"/>
</dbReference>
<feature type="transmembrane region" description="Helical" evidence="6">
    <location>
        <begin position="142"/>
        <end position="171"/>
    </location>
</feature>
<organism evidence="7 8">
    <name type="scientific">Castellaniella denitrificans</name>
    <dbReference type="NCBI Taxonomy" id="56119"/>
    <lineage>
        <taxon>Bacteria</taxon>
        <taxon>Pseudomonadati</taxon>
        <taxon>Pseudomonadota</taxon>
        <taxon>Betaproteobacteria</taxon>
        <taxon>Burkholderiales</taxon>
        <taxon>Alcaligenaceae</taxon>
        <taxon>Castellaniella</taxon>
    </lineage>
</organism>
<evidence type="ECO:0000256" key="2">
    <source>
        <dbReference type="ARBA" id="ARBA00022475"/>
    </source>
</evidence>
<name>A0ABT4M6E8_9BURK</name>
<keyword evidence="3 6" id="KW-0812">Transmembrane</keyword>
<keyword evidence="5 6" id="KW-0472">Membrane</keyword>
<accession>A0ABT4M6E8</accession>
<evidence type="ECO:0000313" key="8">
    <source>
        <dbReference type="Proteomes" id="UP001068379"/>
    </source>
</evidence>
<dbReference type="InterPro" id="IPR001123">
    <property type="entry name" value="LeuE-type"/>
</dbReference>